<dbReference type="PANTHER" id="PTHR42781:SF4">
    <property type="entry name" value="SPERMIDINE_PUTRESCINE IMPORT ATP-BINDING PROTEIN POTA"/>
    <property type="match status" value="1"/>
</dbReference>
<accession>A0A2U2BSU7</accession>
<evidence type="ECO:0000259" key="4">
    <source>
        <dbReference type="PROSITE" id="PS50893"/>
    </source>
</evidence>
<evidence type="ECO:0000313" key="6">
    <source>
        <dbReference type="Proteomes" id="UP000245168"/>
    </source>
</evidence>
<organism evidence="5 6">
    <name type="scientific">Marinicauda salina</name>
    <dbReference type="NCBI Taxonomy" id="2135793"/>
    <lineage>
        <taxon>Bacteria</taxon>
        <taxon>Pseudomonadati</taxon>
        <taxon>Pseudomonadota</taxon>
        <taxon>Alphaproteobacteria</taxon>
        <taxon>Maricaulales</taxon>
        <taxon>Maricaulaceae</taxon>
        <taxon>Marinicauda</taxon>
    </lineage>
</organism>
<proteinExistence type="predicted"/>
<dbReference type="AlphaFoldDB" id="A0A2U2BSU7"/>
<dbReference type="OrthoDB" id="9802264at2"/>
<dbReference type="PROSITE" id="PS50893">
    <property type="entry name" value="ABC_TRANSPORTER_2"/>
    <property type="match status" value="1"/>
</dbReference>
<dbReference type="GO" id="GO:0022857">
    <property type="term" value="F:transmembrane transporter activity"/>
    <property type="evidence" value="ECO:0007669"/>
    <property type="project" value="InterPro"/>
</dbReference>
<dbReference type="InterPro" id="IPR017871">
    <property type="entry name" value="ABC_transporter-like_CS"/>
</dbReference>
<keyword evidence="1" id="KW-0813">Transport</keyword>
<dbReference type="InterPro" id="IPR013611">
    <property type="entry name" value="Transp-assoc_OB_typ2"/>
</dbReference>
<dbReference type="InterPro" id="IPR027417">
    <property type="entry name" value="P-loop_NTPase"/>
</dbReference>
<dbReference type="FunFam" id="3.40.50.300:FF:000425">
    <property type="entry name" value="Probable ABC transporter, ATP-binding subunit"/>
    <property type="match status" value="1"/>
</dbReference>
<dbReference type="GO" id="GO:0005524">
    <property type="term" value="F:ATP binding"/>
    <property type="evidence" value="ECO:0007669"/>
    <property type="project" value="UniProtKB-KW"/>
</dbReference>
<evidence type="ECO:0000256" key="3">
    <source>
        <dbReference type="ARBA" id="ARBA00022840"/>
    </source>
</evidence>
<evidence type="ECO:0000256" key="1">
    <source>
        <dbReference type="ARBA" id="ARBA00022448"/>
    </source>
</evidence>
<reference evidence="6" key="1">
    <citation type="submission" date="2018-05" db="EMBL/GenBank/DDBJ databases">
        <authorList>
            <person name="Liu B.-T."/>
        </authorList>
    </citation>
    <scope>NUCLEOTIDE SEQUENCE [LARGE SCALE GENOMIC DNA]</scope>
    <source>
        <strain evidence="6">WD6-1</strain>
    </source>
</reference>
<dbReference type="SUPFAM" id="SSF50331">
    <property type="entry name" value="MOP-like"/>
    <property type="match status" value="1"/>
</dbReference>
<evidence type="ECO:0000313" key="5">
    <source>
        <dbReference type="EMBL" id="PWE17085.1"/>
    </source>
</evidence>
<protein>
    <submittedName>
        <fullName evidence="5">ABC transporter ATP-binding protein</fullName>
    </submittedName>
</protein>
<dbReference type="SMART" id="SM00382">
    <property type="entry name" value="AAA"/>
    <property type="match status" value="1"/>
</dbReference>
<dbReference type="RefSeq" id="WP_109253309.1">
    <property type="nucleotide sequence ID" value="NZ_QEXV01000004.1"/>
</dbReference>
<dbReference type="Gene3D" id="3.40.50.300">
    <property type="entry name" value="P-loop containing nucleotide triphosphate hydrolases"/>
    <property type="match status" value="1"/>
</dbReference>
<feature type="domain" description="ABC transporter" evidence="4">
    <location>
        <begin position="7"/>
        <end position="240"/>
    </location>
</feature>
<dbReference type="Pfam" id="PF00005">
    <property type="entry name" value="ABC_tran"/>
    <property type="match status" value="1"/>
</dbReference>
<dbReference type="PANTHER" id="PTHR42781">
    <property type="entry name" value="SPERMIDINE/PUTRESCINE IMPORT ATP-BINDING PROTEIN POTA"/>
    <property type="match status" value="1"/>
</dbReference>
<dbReference type="GO" id="GO:0043190">
    <property type="term" value="C:ATP-binding cassette (ABC) transporter complex"/>
    <property type="evidence" value="ECO:0007669"/>
    <property type="project" value="InterPro"/>
</dbReference>
<dbReference type="SUPFAM" id="SSF52540">
    <property type="entry name" value="P-loop containing nucleoside triphosphate hydrolases"/>
    <property type="match status" value="1"/>
</dbReference>
<name>A0A2U2BSU7_9PROT</name>
<dbReference type="Proteomes" id="UP000245168">
    <property type="component" value="Unassembled WGS sequence"/>
</dbReference>
<evidence type="ECO:0000256" key="2">
    <source>
        <dbReference type="ARBA" id="ARBA00022741"/>
    </source>
</evidence>
<dbReference type="InterPro" id="IPR050093">
    <property type="entry name" value="ABC_SmlMolc_Importer"/>
</dbReference>
<dbReference type="Pfam" id="PF08402">
    <property type="entry name" value="TOBE_2"/>
    <property type="match status" value="1"/>
</dbReference>
<sequence length="348" mass="36854">MIEGARLEVAAATVSFAPDRPAVDAADLRLTCGRVTALLGPSGSGKSTLLRAIAGLETLESGEIRFGGQPWSGPGAHLPPEARRCGVVFQDYALFPHLTALDNVAFGLRGLSREARRNRARARLESVELGDRAGSYPHELSGGEQQRVALARALAPDPDVVLLDEPFSGLDRRLRRTLRDTTLNALRQAETASLIVTHDAEEAMAVADEIALMSAGRIIQSGPAEALYLAPVSETAGHLLGDLEVFETRVADGRAETPLGPVEAKGFSDGDSVKVLVRPEGVIVGRAADAGVLADIVERRPAGGSVWLVCRLENGRVVRALAPVTETARAGDAVRLRLDARFASVTKD</sequence>
<dbReference type="InterPro" id="IPR003439">
    <property type="entry name" value="ABC_transporter-like_ATP-bd"/>
</dbReference>
<keyword evidence="3 5" id="KW-0067">ATP-binding</keyword>
<keyword evidence="6" id="KW-1185">Reference proteome</keyword>
<dbReference type="GO" id="GO:0016887">
    <property type="term" value="F:ATP hydrolysis activity"/>
    <property type="evidence" value="ECO:0007669"/>
    <property type="project" value="InterPro"/>
</dbReference>
<dbReference type="EMBL" id="QEXV01000004">
    <property type="protein sequence ID" value="PWE17085.1"/>
    <property type="molecule type" value="Genomic_DNA"/>
</dbReference>
<gene>
    <name evidence="5" type="ORF">DDZ18_10315</name>
</gene>
<dbReference type="PROSITE" id="PS00211">
    <property type="entry name" value="ABC_TRANSPORTER_1"/>
    <property type="match status" value="1"/>
</dbReference>
<comment type="caution">
    <text evidence="5">The sequence shown here is derived from an EMBL/GenBank/DDBJ whole genome shotgun (WGS) entry which is preliminary data.</text>
</comment>
<dbReference type="GO" id="GO:0015697">
    <property type="term" value="P:quaternary ammonium group transport"/>
    <property type="evidence" value="ECO:0007669"/>
    <property type="project" value="UniProtKB-ARBA"/>
</dbReference>
<keyword evidence="2" id="KW-0547">Nucleotide-binding</keyword>
<dbReference type="InterPro" id="IPR003593">
    <property type="entry name" value="AAA+_ATPase"/>
</dbReference>
<dbReference type="InterPro" id="IPR008995">
    <property type="entry name" value="Mo/tungstate-bd_C_term_dom"/>
</dbReference>